<evidence type="ECO:0000313" key="2">
    <source>
        <dbReference type="Proteomes" id="UP000823883"/>
    </source>
</evidence>
<proteinExistence type="predicted"/>
<name>A0A9D2PDP2_9FIRM</name>
<gene>
    <name evidence="1" type="ORF">IAA04_12805</name>
</gene>
<dbReference type="AlphaFoldDB" id="A0A9D2PDP2"/>
<dbReference type="InterPro" id="IPR035917">
    <property type="entry name" value="YjbQ-like_sf"/>
</dbReference>
<organism evidence="1 2">
    <name type="scientific">Candidatus Lachnoclostridium pullistercoris</name>
    <dbReference type="NCBI Taxonomy" id="2838632"/>
    <lineage>
        <taxon>Bacteria</taxon>
        <taxon>Bacillati</taxon>
        <taxon>Bacillota</taxon>
        <taxon>Clostridia</taxon>
        <taxon>Lachnospirales</taxon>
        <taxon>Lachnospiraceae</taxon>
    </lineage>
</organism>
<dbReference type="Gene3D" id="2.60.120.460">
    <property type="entry name" value="YjbQ-like"/>
    <property type="match status" value="1"/>
</dbReference>
<dbReference type="InterPro" id="IPR001602">
    <property type="entry name" value="UPF0047_YjbQ-like"/>
</dbReference>
<dbReference type="Pfam" id="PF01894">
    <property type="entry name" value="YjbQ"/>
    <property type="match status" value="1"/>
</dbReference>
<accession>A0A9D2PDP2</accession>
<dbReference type="Proteomes" id="UP000823883">
    <property type="component" value="Unassembled WGS sequence"/>
</dbReference>
<dbReference type="EMBL" id="DWWL01000084">
    <property type="protein sequence ID" value="HJC48921.1"/>
    <property type="molecule type" value="Genomic_DNA"/>
</dbReference>
<evidence type="ECO:0000313" key="1">
    <source>
        <dbReference type="EMBL" id="HJC48921.1"/>
    </source>
</evidence>
<dbReference type="SUPFAM" id="SSF111038">
    <property type="entry name" value="YjbQ-like"/>
    <property type="match status" value="1"/>
</dbReference>
<sequence>MFVLNRVSFKGQSSIDITSEIAKAVSESGVKEGLCSVAVLNENTGIVSVPENRREILEDIWDDLERILPPRTNYRDNSDPERSAGRSRAALLESSKDFIIHEGEALISGNVYLLPFSDACDSSYAIICG</sequence>
<reference evidence="1" key="1">
    <citation type="journal article" date="2021" name="PeerJ">
        <title>Extensive microbial diversity within the chicken gut microbiome revealed by metagenomics and culture.</title>
        <authorList>
            <person name="Gilroy R."/>
            <person name="Ravi A."/>
            <person name="Getino M."/>
            <person name="Pursley I."/>
            <person name="Horton D.L."/>
            <person name="Alikhan N.F."/>
            <person name="Baker D."/>
            <person name="Gharbi K."/>
            <person name="Hall N."/>
            <person name="Watson M."/>
            <person name="Adriaenssens E.M."/>
            <person name="Foster-Nyarko E."/>
            <person name="Jarju S."/>
            <person name="Secka A."/>
            <person name="Antonio M."/>
            <person name="Oren A."/>
            <person name="Chaudhuri R.R."/>
            <person name="La Ragione R."/>
            <person name="Hildebrand F."/>
            <person name="Pallen M.J."/>
        </authorList>
    </citation>
    <scope>NUCLEOTIDE SEQUENCE</scope>
    <source>
        <strain evidence="1">CHK183-5548</strain>
    </source>
</reference>
<reference evidence="1" key="2">
    <citation type="submission" date="2021-04" db="EMBL/GenBank/DDBJ databases">
        <authorList>
            <person name="Gilroy R."/>
        </authorList>
    </citation>
    <scope>NUCLEOTIDE SEQUENCE</scope>
    <source>
        <strain evidence="1">CHK183-5548</strain>
    </source>
</reference>
<comment type="caution">
    <text evidence="1">The sequence shown here is derived from an EMBL/GenBank/DDBJ whole genome shotgun (WGS) entry which is preliminary data.</text>
</comment>
<protein>
    <submittedName>
        <fullName evidence="1">YjbQ family protein</fullName>
    </submittedName>
</protein>